<dbReference type="Proteomes" id="UP000719412">
    <property type="component" value="Unassembled WGS sequence"/>
</dbReference>
<evidence type="ECO:0000256" key="4">
    <source>
        <dbReference type="ARBA" id="ARBA00022737"/>
    </source>
</evidence>
<feature type="domain" description="NUC153" evidence="6">
    <location>
        <begin position="234"/>
        <end position="261"/>
    </location>
</feature>
<dbReference type="InterPro" id="IPR056550">
    <property type="entry name" value="NOL10_2nd"/>
</dbReference>
<keyword evidence="5" id="KW-0539">Nucleus</keyword>
<sequence length="301" mass="34998">MAVGTATGQVLLYDIRSNKPFFVKDHMYGLPIKDVEFHHQQDLIFSMDSSVVKIWDKNNGKLYTSIEASTEFNNLCVVPKTGLFFIANENTKIKTYYIPTLGPAPRWASFLDSLTEELEESNAENIYDDYKFVTKEELEKLGLDHLIGTNLLRAYMHGYFMDVRLYKKAKSVANPFEFEEYRKKKIRETIEKDRGNRVQVHKLPKVNKDLALKLMNDQTKDKKKKESAGSLLQDSRFARLFENPDFEVDKNADEYRLLNPVLSRLDQNKKKELKKKLLAQEFEPVEEELEVPTTITRGPKT</sequence>
<dbReference type="PANTHER" id="PTHR14927:SF0">
    <property type="entry name" value="NUCLEOLAR PROTEIN 10"/>
    <property type="match status" value="1"/>
</dbReference>
<dbReference type="GO" id="GO:0032040">
    <property type="term" value="C:small-subunit processome"/>
    <property type="evidence" value="ECO:0007669"/>
    <property type="project" value="TreeGrafter"/>
</dbReference>
<evidence type="ECO:0000256" key="1">
    <source>
        <dbReference type="ARBA" id="ARBA00004604"/>
    </source>
</evidence>
<dbReference type="Pfam" id="PF08159">
    <property type="entry name" value="NUC153"/>
    <property type="match status" value="1"/>
</dbReference>
<dbReference type="GO" id="GO:0000462">
    <property type="term" value="P:maturation of SSU-rRNA from tricistronic rRNA transcript (SSU-rRNA, 5.8S rRNA, LSU-rRNA)"/>
    <property type="evidence" value="ECO:0007669"/>
    <property type="project" value="TreeGrafter"/>
</dbReference>
<dbReference type="Gene3D" id="2.130.10.10">
    <property type="entry name" value="YVTN repeat-like/Quinoprotein amine dehydrogenase"/>
    <property type="match status" value="1"/>
</dbReference>
<dbReference type="GO" id="GO:0030686">
    <property type="term" value="C:90S preribosome"/>
    <property type="evidence" value="ECO:0007669"/>
    <property type="project" value="TreeGrafter"/>
</dbReference>
<comment type="caution">
    <text evidence="9">The sequence shown here is derived from an EMBL/GenBank/DDBJ whole genome shotgun (WGS) entry which is preliminary data.</text>
</comment>
<evidence type="ECO:0000259" key="6">
    <source>
        <dbReference type="Pfam" id="PF08159"/>
    </source>
</evidence>
<protein>
    <recommendedName>
        <fullName evidence="11">Nucleolar protein 10</fullName>
    </recommendedName>
</protein>
<gene>
    <name evidence="9" type="ORF">GEV33_000967</name>
</gene>
<evidence type="ECO:0000313" key="9">
    <source>
        <dbReference type="EMBL" id="KAH0821824.1"/>
    </source>
</evidence>
<dbReference type="Pfam" id="PF23098">
    <property type="entry name" value="Beta-prop_NOL10_N"/>
    <property type="match status" value="1"/>
</dbReference>
<dbReference type="SUPFAM" id="SSF50978">
    <property type="entry name" value="WD40 repeat-like"/>
    <property type="match status" value="1"/>
</dbReference>
<dbReference type="InterPro" id="IPR015943">
    <property type="entry name" value="WD40/YVTN_repeat-like_dom_sf"/>
</dbReference>
<dbReference type="PANTHER" id="PTHR14927">
    <property type="entry name" value="NUCLEOLAR PROTEIN 10"/>
    <property type="match status" value="1"/>
</dbReference>
<evidence type="ECO:0000313" key="10">
    <source>
        <dbReference type="Proteomes" id="UP000719412"/>
    </source>
</evidence>
<evidence type="ECO:0000256" key="2">
    <source>
        <dbReference type="ARBA" id="ARBA00005264"/>
    </source>
</evidence>
<feature type="domain" description="Nucleolar protein 10-like N-terminal" evidence="8">
    <location>
        <begin position="2"/>
        <end position="122"/>
    </location>
</feature>
<accession>A0A8J6HW75</accession>
<evidence type="ECO:0000259" key="7">
    <source>
        <dbReference type="Pfam" id="PF23097"/>
    </source>
</evidence>
<evidence type="ECO:0008006" key="11">
    <source>
        <dbReference type="Google" id="ProtNLM"/>
    </source>
</evidence>
<dbReference type="InterPro" id="IPR012580">
    <property type="entry name" value="NUC153"/>
</dbReference>
<dbReference type="EMBL" id="JABDTM020006048">
    <property type="protein sequence ID" value="KAH0821824.1"/>
    <property type="molecule type" value="Genomic_DNA"/>
</dbReference>
<dbReference type="AlphaFoldDB" id="A0A8J6HW75"/>
<keyword evidence="4" id="KW-0677">Repeat</keyword>
<dbReference type="InterPro" id="IPR040382">
    <property type="entry name" value="NOL10/Enp2"/>
</dbReference>
<dbReference type="InterPro" id="IPR036322">
    <property type="entry name" value="WD40_repeat_dom_sf"/>
</dbReference>
<comment type="subcellular location">
    <subcellularLocation>
        <location evidence="1">Nucleus</location>
        <location evidence="1">Nucleolus</location>
    </subcellularLocation>
</comment>
<dbReference type="InterPro" id="IPR056551">
    <property type="entry name" value="Beta-prop_NOL10_N"/>
</dbReference>
<keyword evidence="3" id="KW-0853">WD repeat</keyword>
<comment type="similarity">
    <text evidence="2">Belongs to the WD repeat NOL10/ENP2 family.</text>
</comment>
<keyword evidence="10" id="KW-1185">Reference proteome</keyword>
<reference evidence="9" key="2">
    <citation type="submission" date="2021-08" db="EMBL/GenBank/DDBJ databases">
        <authorList>
            <person name="Eriksson T."/>
        </authorList>
    </citation>
    <scope>NUCLEOTIDE SEQUENCE</scope>
    <source>
        <strain evidence="9">Stoneville</strain>
        <tissue evidence="9">Whole head</tissue>
    </source>
</reference>
<evidence type="ECO:0000256" key="5">
    <source>
        <dbReference type="ARBA" id="ARBA00023242"/>
    </source>
</evidence>
<reference evidence="9" key="1">
    <citation type="journal article" date="2020" name="J Insects Food Feed">
        <title>The yellow mealworm (Tenebrio molitor) genome: a resource for the emerging insects as food and feed industry.</title>
        <authorList>
            <person name="Eriksson T."/>
            <person name="Andere A."/>
            <person name="Kelstrup H."/>
            <person name="Emery V."/>
            <person name="Picard C."/>
        </authorList>
    </citation>
    <scope>NUCLEOTIDE SEQUENCE</scope>
    <source>
        <strain evidence="9">Stoneville</strain>
        <tissue evidence="9">Whole head</tissue>
    </source>
</reference>
<organism evidence="9 10">
    <name type="scientific">Tenebrio molitor</name>
    <name type="common">Yellow mealworm beetle</name>
    <dbReference type="NCBI Taxonomy" id="7067"/>
    <lineage>
        <taxon>Eukaryota</taxon>
        <taxon>Metazoa</taxon>
        <taxon>Ecdysozoa</taxon>
        <taxon>Arthropoda</taxon>
        <taxon>Hexapoda</taxon>
        <taxon>Insecta</taxon>
        <taxon>Pterygota</taxon>
        <taxon>Neoptera</taxon>
        <taxon>Endopterygota</taxon>
        <taxon>Coleoptera</taxon>
        <taxon>Polyphaga</taxon>
        <taxon>Cucujiformia</taxon>
        <taxon>Tenebrionidae</taxon>
        <taxon>Tenebrio</taxon>
    </lineage>
</organism>
<feature type="domain" description="Nucleolar protein 10-like second" evidence="7">
    <location>
        <begin position="126"/>
        <end position="174"/>
    </location>
</feature>
<name>A0A8J6HW75_TENMO</name>
<evidence type="ECO:0000259" key="8">
    <source>
        <dbReference type="Pfam" id="PF23098"/>
    </source>
</evidence>
<proteinExistence type="inferred from homology"/>
<dbReference type="Pfam" id="PF23097">
    <property type="entry name" value="NOL10_2nd"/>
    <property type="match status" value="1"/>
</dbReference>
<evidence type="ECO:0000256" key="3">
    <source>
        <dbReference type="ARBA" id="ARBA00022574"/>
    </source>
</evidence>